<dbReference type="InterPro" id="IPR054071">
    <property type="entry name" value="PH_NF1"/>
</dbReference>
<reference evidence="6 7" key="1">
    <citation type="submission" date="2016-03" db="EMBL/GenBank/DDBJ databases">
        <title>Cyphomyrmex costatus WGS genome.</title>
        <authorList>
            <person name="Nygaard S."/>
            <person name="Hu H."/>
            <person name="Boomsma J."/>
            <person name="Zhang G."/>
        </authorList>
    </citation>
    <scope>NUCLEOTIDE SEQUENCE [LARGE SCALE GENOMIC DNA]</scope>
    <source>
        <strain evidence="6">MS0001</strain>
        <tissue evidence="6">Whole body</tissue>
    </source>
</reference>
<dbReference type="CDD" id="cd05130">
    <property type="entry name" value="RasGAP_Neurofibromin"/>
    <property type="match status" value="1"/>
</dbReference>
<evidence type="ECO:0000256" key="1">
    <source>
        <dbReference type="ARBA" id="ARBA00022468"/>
    </source>
</evidence>
<dbReference type="InterPro" id="IPR036865">
    <property type="entry name" value="CRAL-TRIO_dom_sf"/>
</dbReference>
<dbReference type="SMART" id="SM00323">
    <property type="entry name" value="RasGAP"/>
    <property type="match status" value="1"/>
</dbReference>
<dbReference type="Proteomes" id="UP000078542">
    <property type="component" value="Unassembled WGS sequence"/>
</dbReference>
<dbReference type="Gene3D" id="2.30.29.30">
    <property type="entry name" value="Pleckstrin-homology domain (PH domain)/Phosphotyrosine-binding domain (PTB)"/>
    <property type="match status" value="1"/>
</dbReference>
<sequence length="2588" mass="294878">MLQRVNELTPSTSSQRPFQSKDQDRQESIIIVLDTLEKCLANTPKDTTKFEEAMNVKLLLREICQFIGMPYDSSQTKMIRDLASKVLFALSLNFFNAVFNRISARLQELSSSGDENPDCSDIELMQYINFDVHRLTRLLNEIIQKVRQLIGKKSAYLVIMNPLEKAIWNWMDTYPQEFADIQKQPNEDLSKACEELFDILDTLVAEKKSRAASVWPLQMMLLILSPKVLEIVNADSGPPDSPRYLKKKQFVDSVKRSLRMHGSSSSRQLSEAAAVTCVNLIKAATYVSNESVTNVVLILVQQLMDDLMSLLFNPSKPFSRGQNYNVQDIDLMIDSFVSVFRIHPLNNEVFKFCLNINYPSTYQFVLVSSLYKQMKILQVVGKIFTQPRLPWWPETSLVYSYGTDLRNMFTDTLNKVTQNCMWNTPLRMIHNFALKPKEEMANSKNLLLMMVRLIHVDPMLMLHVPGHEIQRSTLELINGLVSLVHQPTMPDIAHEAMEALLVLHHPDKVKAWNPEAPLDTFWDASSQVVFSISQKLIQHQIFNYTTILKWLREILSCRNGFLSQYKDYANVDSHIAISKQAHVKLEVVCLMYLWSIDIEAVLVSMSCFALLCEEAEILCGSDGVAVTCLLPNYQVYLELAQASTVLLSAHGETRLHYQEYNYGRVTLQKKILSLLRKIEYCINGIQPAWEETFKNWEATSRQLSSYPKSKTEDVQVEPFCRGNVKRRAAHQNSEHEMEEQINEWANMTGFLCALGGVCLQRRSPNRPPYGVFPFNSEHKKGLIKQQDSVSGLSNSNQEAQCCPVTQFVFNLLRLLICNNEKLGTQIQKHVKELVAHEMSPALYPILFDQIKNFVEKFFDPHGHVVVSDLNTQFIEHTIFIMKNILDSTTDQPSEYLGVTSIEGMMLAIVRYVRHLDKTVHSILIKTKLCQLVEAMMKRRDDLAFRQELKFRNKLVEYLTEWVMCTHPHSSTTANDILTYATDLDQASMEAVGALLRGLPLQPEDSDRVELMEAKSELFSKYFTLFMKLMNYCNGLSSTSEDKDIVPRPTLTTNKVAILRNTAIQAMSNLLSANIDSGLRHSIHLGYNTDLQTRAAFMEVLTKILQQGTEFDTLAETVLADRYEQLVQLVTMISDKGELPIAMALANVVTTNQMDELARVFVTLFDAKHLLSPLLWNMLYREVELTDCLHTLFRGNTLGSKIMSFCFKIYGTSYLQGLLEPLITPLLDNSTISFEVDSARIDPSESIEQNGDNLIMLTQKVFNAIVSSADTFPSQLRSMCHCLYQVLCKRFPQSPQSNIVAVGTVIFLRFINPAIVSPQESGIINKPVPHEIKRGLMLMSKILQNIANHVEFSKEQHMLPFNNFLRTHFEIGRRFIIQIASDCETIDQTSHPMSFVSDANVLALHRLLWNHQEKIGDYLSSSRDHKAVGRRPFDKMATLLAYLGPPEHKPVDSHSLFSTSYVRMSRWANKPMSPTNFEEMASKYNLREREDFKSIQSMNIFYQAGTSKQGYPVFYYISRRFKLDETNGDILMYHVVLTLKPFYHSPYDVVIDLTHTCSDNRFRTEFLQKWFYILPAVAYENLHAVYIYNCNNWVREYTKYHDNILAPLKGNRKIVFIDGQGKLNDVIEVEQQKLPGATLSLDEDLKVFTGVLKLSHKEMRVSVKIGPTTLQITYIDRSKVLSQSVLLNDVYYASEIDEVCLVDDNSFVLGISNETGPLTFAHNDCNSIVQNIAHIRSRWTLSHPNSLSVHSKIRPKDVPGTLLNMALLNLGSPDPNLRTAAYNHLCALTATFGLKIENQLLETSGICIPSNNTIFIKHLSETLAANDPHLTLEFLKECIQGFRESTIELKHLCLEYMTPWLSNLVRFYKPHDEGKRQKQVTEILDDLITLTVQESEMYPSIQAKIWSTIGMLPELIDVVLDIFLQRSARYGLGSPMAETMADTAVALASGNVELVAKKLINKVCRIVDKTCMSPTTQLEQHIMWSDIAILARYLLMLSFNNCLDVGKHLPYIFHTVTLLVCSGSLTMRASTHGLVINSIHSLCTCSSPAFSEDTQRILRMSLDEFSLPKFYLLFGINKVKSAAGTAFYKQPNSNNKPANEKWLSSDQRSAYGTQDKERLYLTSLEVITDALLEIIEACMRDIPKCDWLKTWILLAKNFAFCLNPALQPRALIVFGCISKSITDQDMKQLLKILMKALESFNDINLIEAIVMCLTRLQPLLRPESPIHKYLFWVATSVLELDEASLYASGLALLEQNLHTLDSQGTFEEKTLEHVMMSTREPLECQFKQLDHTVGLSFKSNFHFALVGHLLKGYRHPTPTTVTRTVRVLNMLLAIVAKPSKRDKFEVTPESVPYLTALVAVSEEVRSRCHIRHSLDKSLHDSSGSSDGLDTLPSRNTPICRNIEYIKYNCMKLYTYQEIPGVSNPTSRRQKTWDLLDQSALTQAKQQKQSAQVRLVTNKTGRLLFKSQRSLSVPSAKDDKSANNTEQQFQMHCLTIILMVENMKMSYMSKISNFLSNCTPENAELFVNCLKAMVEILEIYLVQESNSKEEIIRKSKWPNNCQTDFTSRTNKPSPVQEQIRVSTEIDAHAE</sequence>
<protein>
    <submittedName>
        <fullName evidence="6">Neurofibromin</fullName>
    </submittedName>
</protein>
<dbReference type="InterPro" id="IPR016024">
    <property type="entry name" value="ARM-type_fold"/>
</dbReference>
<dbReference type="InterPro" id="IPR039360">
    <property type="entry name" value="Ras_GTPase"/>
</dbReference>
<proteinExistence type="predicted"/>
<dbReference type="Pfam" id="PF21877">
    <property type="entry name" value="PH_NF1"/>
    <property type="match status" value="1"/>
</dbReference>
<feature type="domain" description="Ras-GAP" evidence="4">
    <location>
        <begin position="1152"/>
        <end position="1347"/>
    </location>
</feature>
<organism evidence="6 7">
    <name type="scientific">Cyphomyrmex costatus</name>
    <dbReference type="NCBI Taxonomy" id="456900"/>
    <lineage>
        <taxon>Eukaryota</taxon>
        <taxon>Metazoa</taxon>
        <taxon>Ecdysozoa</taxon>
        <taxon>Arthropoda</taxon>
        <taxon>Hexapoda</taxon>
        <taxon>Insecta</taxon>
        <taxon>Pterygota</taxon>
        <taxon>Neoptera</taxon>
        <taxon>Endopterygota</taxon>
        <taxon>Hymenoptera</taxon>
        <taxon>Apocrita</taxon>
        <taxon>Aculeata</taxon>
        <taxon>Formicoidea</taxon>
        <taxon>Formicidae</taxon>
        <taxon>Myrmicinae</taxon>
        <taxon>Cyphomyrmex</taxon>
    </lineage>
</organism>
<keyword evidence="2" id="KW-0597">Phosphoprotein</keyword>
<dbReference type="PANTHER" id="PTHR10194:SF142">
    <property type="entry name" value="NEUROFIBROMIN"/>
    <property type="match status" value="1"/>
</dbReference>
<dbReference type="SUPFAM" id="SSF48371">
    <property type="entry name" value="ARM repeat"/>
    <property type="match status" value="1"/>
</dbReference>
<feature type="region of interest" description="Disordered" evidence="3">
    <location>
        <begin position="1"/>
        <end position="23"/>
    </location>
</feature>
<dbReference type="InterPro" id="IPR011993">
    <property type="entry name" value="PH-like_dom_sf"/>
</dbReference>
<dbReference type="GO" id="GO:0005096">
    <property type="term" value="F:GTPase activator activity"/>
    <property type="evidence" value="ECO:0007669"/>
    <property type="project" value="UniProtKB-KW"/>
</dbReference>
<dbReference type="STRING" id="456900.A0A151ILV2"/>
<feature type="compositionally biased region" description="Polar residues" evidence="3">
    <location>
        <begin position="1"/>
        <end position="18"/>
    </location>
</feature>
<feature type="compositionally biased region" description="Polar residues" evidence="3">
    <location>
        <begin position="2565"/>
        <end position="2579"/>
    </location>
</feature>
<dbReference type="Pfam" id="PF00616">
    <property type="entry name" value="RasGAP"/>
    <property type="match status" value="1"/>
</dbReference>
<dbReference type="Pfam" id="PF13716">
    <property type="entry name" value="CRAL_TRIO_2"/>
    <property type="match status" value="1"/>
</dbReference>
<dbReference type="SMART" id="SM00516">
    <property type="entry name" value="SEC14"/>
    <property type="match status" value="1"/>
</dbReference>
<dbReference type="FunFam" id="1.10.506.10:FF:000014">
    <property type="entry name" value="Neurofibromin 1"/>
    <property type="match status" value="1"/>
</dbReference>
<evidence type="ECO:0000256" key="3">
    <source>
        <dbReference type="SAM" id="MobiDB-lite"/>
    </source>
</evidence>
<evidence type="ECO:0000256" key="2">
    <source>
        <dbReference type="ARBA" id="ARBA00022553"/>
    </source>
</evidence>
<dbReference type="Gene3D" id="1.10.506.10">
    <property type="entry name" value="GTPase Activation - p120gap, domain 1"/>
    <property type="match status" value="2"/>
</dbReference>
<gene>
    <name evidence="6" type="ORF">ALC62_03321</name>
</gene>
<dbReference type="Gene3D" id="3.40.525.10">
    <property type="entry name" value="CRAL-TRIO lipid binding domain"/>
    <property type="match status" value="1"/>
</dbReference>
<feature type="domain" description="CRAL-TRIO" evidence="5">
    <location>
        <begin position="1487"/>
        <end position="1645"/>
    </location>
</feature>
<accession>A0A151ILV2</accession>
<dbReference type="PROSITE" id="PS50191">
    <property type="entry name" value="CRAL_TRIO"/>
    <property type="match status" value="1"/>
</dbReference>
<dbReference type="CDD" id="cd00170">
    <property type="entry name" value="SEC14"/>
    <property type="match status" value="1"/>
</dbReference>
<name>A0A151ILV2_9HYME</name>
<dbReference type="InterPro" id="IPR008936">
    <property type="entry name" value="Rho_GTPase_activation_prot"/>
</dbReference>
<dbReference type="PROSITE" id="PS50018">
    <property type="entry name" value="RAS_GTPASE_ACTIV_2"/>
    <property type="match status" value="1"/>
</dbReference>
<evidence type="ECO:0000259" key="5">
    <source>
        <dbReference type="PROSITE" id="PS50191"/>
    </source>
</evidence>
<evidence type="ECO:0000259" key="4">
    <source>
        <dbReference type="PROSITE" id="PS50018"/>
    </source>
</evidence>
<dbReference type="SUPFAM" id="SSF52087">
    <property type="entry name" value="CRAL/TRIO domain"/>
    <property type="match status" value="1"/>
</dbReference>
<dbReference type="SUPFAM" id="SSF48350">
    <property type="entry name" value="GTPase activation domain, GAP"/>
    <property type="match status" value="1"/>
</dbReference>
<dbReference type="InterPro" id="IPR001936">
    <property type="entry name" value="RasGAP_dom"/>
</dbReference>
<dbReference type="PANTHER" id="PTHR10194">
    <property type="entry name" value="RAS GTPASE-ACTIVATING PROTEINS"/>
    <property type="match status" value="1"/>
</dbReference>
<keyword evidence="1" id="KW-0343">GTPase activation</keyword>
<feature type="region of interest" description="Disordered" evidence="3">
    <location>
        <begin position="2565"/>
        <end position="2588"/>
    </location>
</feature>
<keyword evidence="7" id="KW-1185">Reference proteome</keyword>
<dbReference type="InterPro" id="IPR001251">
    <property type="entry name" value="CRAL-TRIO_dom"/>
</dbReference>
<evidence type="ECO:0000313" key="7">
    <source>
        <dbReference type="Proteomes" id="UP000078542"/>
    </source>
</evidence>
<dbReference type="EMBL" id="KQ977108">
    <property type="protein sequence ID" value="KYN05746.1"/>
    <property type="molecule type" value="Genomic_DNA"/>
</dbReference>
<evidence type="ECO:0000313" key="6">
    <source>
        <dbReference type="EMBL" id="KYN05746.1"/>
    </source>
</evidence>